<name>A0A2U8PHY7_9BRAD</name>
<proteinExistence type="predicted"/>
<dbReference type="AlphaFoldDB" id="A0A2U8PHY7"/>
<evidence type="ECO:0000313" key="3">
    <source>
        <dbReference type="Proteomes" id="UP000215703"/>
    </source>
</evidence>
<feature type="region of interest" description="Disordered" evidence="1">
    <location>
        <begin position="70"/>
        <end position="97"/>
    </location>
</feature>
<gene>
    <name evidence="2" type="ORF">CIT37_38600</name>
</gene>
<evidence type="ECO:0000313" key="2">
    <source>
        <dbReference type="EMBL" id="AWL97372.1"/>
    </source>
</evidence>
<dbReference type="OrthoDB" id="8253611at2"/>
<dbReference type="Proteomes" id="UP000215703">
    <property type="component" value="Chromosome"/>
</dbReference>
<protein>
    <submittedName>
        <fullName evidence="2">Uncharacterized protein</fullName>
    </submittedName>
</protein>
<reference evidence="2 3" key="1">
    <citation type="journal article" date="2014" name="Int. J. Syst. Evol. Microbiol.">
        <title>Bradyrhizobium ottawaense sp. nov., a symbiotic nitrogen fixing bacterium from root nodules of soybeans in Canada.</title>
        <authorList>
            <person name="Yu X."/>
            <person name="Cloutier S."/>
            <person name="Tambong J.T."/>
            <person name="Bromfield E.S."/>
        </authorList>
    </citation>
    <scope>NUCLEOTIDE SEQUENCE [LARGE SCALE GENOMIC DNA]</scope>
    <source>
        <strain evidence="2 3">OO99</strain>
    </source>
</reference>
<organism evidence="2 3">
    <name type="scientific">Bradyrhizobium ottawaense</name>
    <dbReference type="NCBI Taxonomy" id="931866"/>
    <lineage>
        <taxon>Bacteria</taxon>
        <taxon>Pseudomonadati</taxon>
        <taxon>Pseudomonadota</taxon>
        <taxon>Alphaproteobacteria</taxon>
        <taxon>Hyphomicrobiales</taxon>
        <taxon>Nitrobacteraceae</taxon>
        <taxon>Bradyrhizobium</taxon>
    </lineage>
</organism>
<evidence type="ECO:0000256" key="1">
    <source>
        <dbReference type="SAM" id="MobiDB-lite"/>
    </source>
</evidence>
<dbReference type="EMBL" id="CP029425">
    <property type="protein sequence ID" value="AWL97372.1"/>
    <property type="molecule type" value="Genomic_DNA"/>
</dbReference>
<accession>A0A2U8PHY7</accession>
<reference evidence="2 3" key="2">
    <citation type="journal article" date="2017" name="Syst. Appl. Microbiol.">
        <title>Soybeans inoculated with root zone soils of Canadian native legumes harbour diverse and novel Bradyrhizobium spp. that possess agricultural potential.</title>
        <authorList>
            <person name="Bromfield E.S.P."/>
            <person name="Cloutier S."/>
            <person name="Tambong J.T."/>
            <person name="Tran Thi T.V."/>
        </authorList>
    </citation>
    <scope>NUCLEOTIDE SEQUENCE [LARGE SCALE GENOMIC DNA]</scope>
    <source>
        <strain evidence="2 3">OO99</strain>
    </source>
</reference>
<sequence>MASRRDRCGLREGTSTGKCGQIGATPTKSGLPCAFIGRCKRLILRHNSEALRFTAYLLQSCICPPRLSRRKHAETGQIDRSGSGERRREPPSLAAGL</sequence>